<feature type="transmembrane region" description="Helical" evidence="8">
    <location>
        <begin position="507"/>
        <end position="527"/>
    </location>
</feature>
<keyword evidence="10" id="KW-1185">Reference proteome</keyword>
<dbReference type="PANTHER" id="PTHR47019">
    <property type="entry name" value="LIPID II FLIPPASE MURJ"/>
    <property type="match status" value="1"/>
</dbReference>
<evidence type="ECO:0000256" key="5">
    <source>
        <dbReference type="ARBA" id="ARBA00022984"/>
    </source>
</evidence>
<evidence type="ECO:0000256" key="7">
    <source>
        <dbReference type="ARBA" id="ARBA00023136"/>
    </source>
</evidence>
<keyword evidence="6 8" id="KW-1133">Transmembrane helix</keyword>
<evidence type="ECO:0000256" key="1">
    <source>
        <dbReference type="ARBA" id="ARBA00004651"/>
    </source>
</evidence>
<accession>A0A5C4JMU7</accession>
<evidence type="ECO:0000256" key="3">
    <source>
        <dbReference type="ARBA" id="ARBA00022692"/>
    </source>
</evidence>
<feature type="transmembrane region" description="Helical" evidence="8">
    <location>
        <begin position="369"/>
        <end position="390"/>
    </location>
</feature>
<name>A0A5C4JMU7_9ACTN</name>
<keyword evidence="2" id="KW-1003">Cell membrane</keyword>
<feature type="transmembrane region" description="Helical" evidence="8">
    <location>
        <begin position="169"/>
        <end position="190"/>
    </location>
</feature>
<gene>
    <name evidence="9" type="ORF">ETD83_00445</name>
</gene>
<evidence type="ECO:0000313" key="10">
    <source>
        <dbReference type="Proteomes" id="UP000309174"/>
    </source>
</evidence>
<dbReference type="GO" id="GO:0009252">
    <property type="term" value="P:peptidoglycan biosynthetic process"/>
    <property type="evidence" value="ECO:0007669"/>
    <property type="project" value="UniProtKB-KW"/>
</dbReference>
<feature type="transmembrane region" description="Helical" evidence="8">
    <location>
        <begin position="290"/>
        <end position="315"/>
    </location>
</feature>
<feature type="transmembrane region" description="Helical" evidence="8">
    <location>
        <begin position="92"/>
        <end position="113"/>
    </location>
</feature>
<protein>
    <submittedName>
        <fullName evidence="9">Virulence factor MviN</fullName>
    </submittedName>
</protein>
<dbReference type="OrthoDB" id="4350032at2"/>
<feature type="transmembrane region" description="Helical" evidence="8">
    <location>
        <begin position="336"/>
        <end position="357"/>
    </location>
</feature>
<feature type="transmembrane region" description="Helical" evidence="8">
    <location>
        <begin position="59"/>
        <end position="80"/>
    </location>
</feature>
<dbReference type="Proteomes" id="UP000309174">
    <property type="component" value="Unassembled WGS sequence"/>
</dbReference>
<dbReference type="GO" id="GO:0005886">
    <property type="term" value="C:plasma membrane"/>
    <property type="evidence" value="ECO:0007669"/>
    <property type="project" value="UniProtKB-SubCell"/>
</dbReference>
<evidence type="ECO:0000256" key="6">
    <source>
        <dbReference type="ARBA" id="ARBA00022989"/>
    </source>
</evidence>
<reference evidence="9 10" key="1">
    <citation type="submission" date="2019-05" db="EMBL/GenBank/DDBJ databases">
        <title>Draft genome sequence of Actinomadura sp. 14C53.</title>
        <authorList>
            <person name="Saricaoglu S."/>
            <person name="Isik K."/>
        </authorList>
    </citation>
    <scope>NUCLEOTIDE SEQUENCE [LARGE SCALE GENOMIC DNA]</scope>
    <source>
        <strain evidence="9 10">14C53</strain>
    </source>
</reference>
<dbReference type="InterPro" id="IPR004268">
    <property type="entry name" value="MurJ"/>
</dbReference>
<dbReference type="AlphaFoldDB" id="A0A5C4JMU7"/>
<feature type="transmembrane region" description="Helical" evidence="8">
    <location>
        <begin position="12"/>
        <end position="30"/>
    </location>
</feature>
<comment type="caution">
    <text evidence="9">The sequence shown here is derived from an EMBL/GenBank/DDBJ whole genome shotgun (WGS) entry which is preliminary data.</text>
</comment>
<dbReference type="InterPro" id="IPR051050">
    <property type="entry name" value="Lipid_II_flippase_MurJ/MviN"/>
</dbReference>
<evidence type="ECO:0000256" key="2">
    <source>
        <dbReference type="ARBA" id="ARBA00022475"/>
    </source>
</evidence>
<feature type="transmembrane region" description="Helical" evidence="8">
    <location>
        <begin position="142"/>
        <end position="162"/>
    </location>
</feature>
<proteinExistence type="predicted"/>
<evidence type="ECO:0000256" key="8">
    <source>
        <dbReference type="SAM" id="Phobius"/>
    </source>
</evidence>
<feature type="transmembrane region" description="Helical" evidence="8">
    <location>
        <begin position="468"/>
        <end position="487"/>
    </location>
</feature>
<evidence type="ECO:0000256" key="4">
    <source>
        <dbReference type="ARBA" id="ARBA00022960"/>
    </source>
</evidence>
<feature type="transmembrane region" description="Helical" evidence="8">
    <location>
        <begin position="255"/>
        <end position="278"/>
    </location>
</feature>
<keyword evidence="7 8" id="KW-0472">Membrane</keyword>
<keyword evidence="4" id="KW-0133">Cell shape</keyword>
<dbReference type="GO" id="GO:0015648">
    <property type="term" value="F:lipid-linked peptidoglycan transporter activity"/>
    <property type="evidence" value="ECO:0007669"/>
    <property type="project" value="TreeGrafter"/>
</dbReference>
<comment type="subcellular location">
    <subcellularLocation>
        <location evidence="1">Cell membrane</location>
        <topology evidence="1">Multi-pass membrane protein</topology>
    </subcellularLocation>
</comment>
<organism evidence="9 10">
    <name type="scientific">Actinomadura soli</name>
    <dbReference type="NCBI Taxonomy" id="2508997"/>
    <lineage>
        <taxon>Bacteria</taxon>
        <taxon>Bacillati</taxon>
        <taxon>Actinomycetota</taxon>
        <taxon>Actinomycetes</taxon>
        <taxon>Streptosporangiales</taxon>
        <taxon>Thermomonosporaceae</taxon>
        <taxon>Actinomadura</taxon>
    </lineage>
</organism>
<keyword evidence="5" id="KW-0573">Peptidoglycan synthesis</keyword>
<sequence length="542" mass="55353">MSPVLRRLTGGLAGAAVVIAVITVLARLAGFGRTYAFSQTVTTSCLSQAYFTSTQFPSIVYEIVAGGALASMVVPVLAGPAERGDREEVRRIGSALLTWIVVLMVPLSALMALGSRPIMELLVGGDLKGCSRNQIVDVGSTMLAIMSAQMVMYGMAVVLYGLLQSHRRFVAPALAPLMSSLVVIAAYAVYAPLGRGHENDLAGLPLDAELTLSIGTALGGVAMAVTAGIAAWRLRLRLRPTLRFPDGVARRVRRLALAGLATVAAQQLSALLVVRLSYEGTGGALANYQYAWAIYLLPWAILAVPIATSAFPMLSARMSAAEQERFDQVTASTTRAVILVSCAGAAALAAVAVPIGAVFNPGHPDQQDVLSRAVLAFAPGLLGYGLVAHLGRVLFACHRGRMGAAAVVTGWLVVMVADVALVLSADRHWVVAALGAGNAAGMTVAGALLLGALLRVRGAASVAGIPRALAAGLAGGAAGGAAGYAVAALLGTGGTGAGGELRNAGTGMLAALAAAAVFLIVAFVVDGRDLRAVLSRRITRHG</sequence>
<dbReference type="RefSeq" id="WP_138643013.1">
    <property type="nucleotide sequence ID" value="NZ_VCKW01000001.1"/>
</dbReference>
<keyword evidence="3 8" id="KW-0812">Transmembrane</keyword>
<dbReference type="Pfam" id="PF03023">
    <property type="entry name" value="MurJ"/>
    <property type="match status" value="1"/>
</dbReference>
<dbReference type="PRINTS" id="PR01806">
    <property type="entry name" value="VIRFACTRMVIN"/>
</dbReference>
<feature type="transmembrane region" description="Helical" evidence="8">
    <location>
        <begin position="210"/>
        <end position="234"/>
    </location>
</feature>
<evidence type="ECO:0000313" key="9">
    <source>
        <dbReference type="EMBL" id="TMR07482.1"/>
    </source>
</evidence>
<dbReference type="GO" id="GO:0034204">
    <property type="term" value="P:lipid translocation"/>
    <property type="evidence" value="ECO:0007669"/>
    <property type="project" value="TreeGrafter"/>
</dbReference>
<feature type="transmembrane region" description="Helical" evidence="8">
    <location>
        <begin position="429"/>
        <end position="456"/>
    </location>
</feature>
<feature type="transmembrane region" description="Helical" evidence="8">
    <location>
        <begin position="402"/>
        <end position="423"/>
    </location>
</feature>
<dbReference type="GO" id="GO:0008360">
    <property type="term" value="P:regulation of cell shape"/>
    <property type="evidence" value="ECO:0007669"/>
    <property type="project" value="UniProtKB-KW"/>
</dbReference>
<dbReference type="EMBL" id="VCKW01000001">
    <property type="protein sequence ID" value="TMR07482.1"/>
    <property type="molecule type" value="Genomic_DNA"/>
</dbReference>
<dbReference type="PANTHER" id="PTHR47019:SF1">
    <property type="entry name" value="LIPID II FLIPPASE MURJ"/>
    <property type="match status" value="1"/>
</dbReference>